<feature type="active site" evidence="5">
    <location>
        <position position="92"/>
    </location>
</feature>
<evidence type="ECO:0000256" key="2">
    <source>
        <dbReference type="ARBA" id="ARBA00023315"/>
    </source>
</evidence>
<dbReference type="PANTHER" id="PTHR42681">
    <property type="entry name" value="MALONYL-COA-ACYL CARRIER PROTEIN TRANSACYLASE, MITOCHONDRIAL"/>
    <property type="match status" value="1"/>
</dbReference>
<dbReference type="AlphaFoldDB" id="A0A6N7KVA2"/>
<keyword evidence="8" id="KW-1185">Reference proteome</keyword>
<keyword evidence="2 4" id="KW-0012">Acyltransferase</keyword>
<dbReference type="PANTHER" id="PTHR42681:SF1">
    <property type="entry name" value="MALONYL-COA-ACYL CARRIER PROTEIN TRANSACYLASE, MITOCHONDRIAL"/>
    <property type="match status" value="1"/>
</dbReference>
<dbReference type="SUPFAM" id="SSF52151">
    <property type="entry name" value="FabD/lysophospholipase-like"/>
    <property type="match status" value="1"/>
</dbReference>
<dbReference type="Proteomes" id="UP000450000">
    <property type="component" value="Unassembled WGS sequence"/>
</dbReference>
<protein>
    <recommendedName>
        <fullName evidence="4">Malonyl CoA-acyl carrier protein transacylase</fullName>
        <ecNumber evidence="4">2.3.1.39</ecNumber>
    </recommendedName>
</protein>
<name>A0A6N7KVA2_9ACTN</name>
<dbReference type="PIRSF" id="PIRSF000446">
    <property type="entry name" value="Mct"/>
    <property type="match status" value="1"/>
</dbReference>
<dbReference type="Gene3D" id="3.30.70.250">
    <property type="entry name" value="Malonyl-CoA ACP transacylase, ACP-binding"/>
    <property type="match status" value="1"/>
</dbReference>
<feature type="active site" evidence="5">
    <location>
        <position position="203"/>
    </location>
</feature>
<evidence type="ECO:0000256" key="4">
    <source>
        <dbReference type="PIRNR" id="PIRNR000446"/>
    </source>
</evidence>
<organism evidence="7 8">
    <name type="scientific">Streptomyces kaniharaensis</name>
    <dbReference type="NCBI Taxonomy" id="212423"/>
    <lineage>
        <taxon>Bacteria</taxon>
        <taxon>Bacillati</taxon>
        <taxon>Actinomycetota</taxon>
        <taxon>Actinomycetes</taxon>
        <taxon>Kitasatosporales</taxon>
        <taxon>Streptomycetaceae</taxon>
        <taxon>Streptomyces</taxon>
    </lineage>
</organism>
<comment type="caution">
    <text evidence="7">The sequence shown here is derived from an EMBL/GenBank/DDBJ whole genome shotgun (WGS) entry which is preliminary data.</text>
</comment>
<dbReference type="InterPro" id="IPR016036">
    <property type="entry name" value="Malonyl_transacylase_ACP-bd"/>
</dbReference>
<dbReference type="Pfam" id="PF00698">
    <property type="entry name" value="Acyl_transf_1"/>
    <property type="match status" value="1"/>
</dbReference>
<dbReference type="InterPro" id="IPR016035">
    <property type="entry name" value="Acyl_Trfase/lysoPLipase"/>
</dbReference>
<evidence type="ECO:0000256" key="1">
    <source>
        <dbReference type="ARBA" id="ARBA00022679"/>
    </source>
</evidence>
<dbReference type="GO" id="GO:0004314">
    <property type="term" value="F:[acyl-carrier-protein] S-malonyltransferase activity"/>
    <property type="evidence" value="ECO:0007669"/>
    <property type="project" value="UniProtKB-EC"/>
</dbReference>
<evidence type="ECO:0000256" key="3">
    <source>
        <dbReference type="ARBA" id="ARBA00048462"/>
    </source>
</evidence>
<dbReference type="InterPro" id="IPR001227">
    <property type="entry name" value="Ac_transferase_dom_sf"/>
</dbReference>
<accession>A0A6N7KVA2</accession>
<reference evidence="7 8" key="1">
    <citation type="submission" date="2019-09" db="EMBL/GenBank/DDBJ databases">
        <title>Genome Sequences of Streptomyces kaniharaensis ATCC 21070.</title>
        <authorList>
            <person name="Zhu W."/>
            <person name="De Crecy-Lagard V."/>
            <person name="Richards N.G."/>
        </authorList>
    </citation>
    <scope>NUCLEOTIDE SEQUENCE [LARGE SCALE GENOMIC DNA]</scope>
    <source>
        <strain evidence="7 8">SF-557</strain>
    </source>
</reference>
<evidence type="ECO:0000256" key="5">
    <source>
        <dbReference type="PIRSR" id="PIRSR000446-1"/>
    </source>
</evidence>
<dbReference type="InterPro" id="IPR050858">
    <property type="entry name" value="Mal-CoA-ACP_Trans/PKS_FabD"/>
</dbReference>
<dbReference type="SUPFAM" id="SSF55048">
    <property type="entry name" value="Probable ACP-binding domain of malonyl-CoA ACP transacylase"/>
    <property type="match status" value="1"/>
</dbReference>
<keyword evidence="1 4" id="KW-0808">Transferase</keyword>
<dbReference type="EC" id="2.3.1.39" evidence="4"/>
<comment type="similarity">
    <text evidence="4">Belongs to the fabD family.</text>
</comment>
<evidence type="ECO:0000313" key="8">
    <source>
        <dbReference type="Proteomes" id="UP000450000"/>
    </source>
</evidence>
<dbReference type="Gene3D" id="3.40.366.10">
    <property type="entry name" value="Malonyl-Coenzyme A Acyl Carrier Protein, domain 2"/>
    <property type="match status" value="1"/>
</dbReference>
<dbReference type="SMART" id="SM00827">
    <property type="entry name" value="PKS_AT"/>
    <property type="match status" value="1"/>
</dbReference>
<sequence>MTSAAFLFPGQGSQRPGMGRDLAERFPDVVKRYYRPADELLGLPLSTLCWEGSAEELQQTDITQPTVFLTSLVALDVLRAHGVRPALAAGHSLGEYAALVCAGVLDWRDALQLVRRRGELMATVNRRTPGAMAALIGLSLARSEELCAQVREHGGGVVEIANDNEPGQQVVSGTAEAVRLVMAAARAAGATKVVQLAVGAPFHCSLMAGMEAEFAAELDAVEFHDPAIPVLANVTADEVRTGAEARERLRRQLAGRVRWTDTLRRIGGYGVTGLVEVGPGRVLAGFSRVVLPEIPHHAAGEWRRLRATISALTEMPAGADSSGRTSCRE</sequence>
<dbReference type="GO" id="GO:0006633">
    <property type="term" value="P:fatty acid biosynthetic process"/>
    <property type="evidence" value="ECO:0007669"/>
    <property type="project" value="TreeGrafter"/>
</dbReference>
<dbReference type="InterPro" id="IPR004410">
    <property type="entry name" value="Malonyl_CoA-ACP_transAc_FabD"/>
</dbReference>
<evidence type="ECO:0000313" key="7">
    <source>
        <dbReference type="EMBL" id="MQS15562.1"/>
    </source>
</evidence>
<evidence type="ECO:0000259" key="6">
    <source>
        <dbReference type="SMART" id="SM00827"/>
    </source>
</evidence>
<feature type="domain" description="Malonyl-CoA:ACP transacylase (MAT)" evidence="6">
    <location>
        <begin position="7"/>
        <end position="305"/>
    </location>
</feature>
<dbReference type="EMBL" id="WBOF01000001">
    <property type="protein sequence ID" value="MQS15562.1"/>
    <property type="molecule type" value="Genomic_DNA"/>
</dbReference>
<proteinExistence type="inferred from homology"/>
<dbReference type="RefSeq" id="WP_153465138.1">
    <property type="nucleotide sequence ID" value="NZ_WBOF01000001.1"/>
</dbReference>
<dbReference type="InterPro" id="IPR014043">
    <property type="entry name" value="Acyl_transferase_dom"/>
</dbReference>
<dbReference type="InterPro" id="IPR024925">
    <property type="entry name" value="Malonyl_CoA-ACP_transAc"/>
</dbReference>
<dbReference type="GO" id="GO:0005829">
    <property type="term" value="C:cytosol"/>
    <property type="evidence" value="ECO:0007669"/>
    <property type="project" value="TreeGrafter"/>
</dbReference>
<dbReference type="OrthoDB" id="3543921at2"/>
<gene>
    <name evidence="7" type="primary">fabD</name>
    <name evidence="7" type="ORF">F7Q99_25640</name>
</gene>
<dbReference type="NCBIfam" id="TIGR00128">
    <property type="entry name" value="fabD"/>
    <property type="match status" value="1"/>
</dbReference>
<comment type="catalytic activity">
    <reaction evidence="3 4">
        <text>holo-[ACP] + malonyl-CoA = malonyl-[ACP] + CoA</text>
        <dbReference type="Rhea" id="RHEA:41792"/>
        <dbReference type="Rhea" id="RHEA-COMP:9623"/>
        <dbReference type="Rhea" id="RHEA-COMP:9685"/>
        <dbReference type="ChEBI" id="CHEBI:57287"/>
        <dbReference type="ChEBI" id="CHEBI:57384"/>
        <dbReference type="ChEBI" id="CHEBI:64479"/>
        <dbReference type="ChEBI" id="CHEBI:78449"/>
        <dbReference type="EC" id="2.3.1.39"/>
    </reaction>
</comment>